<dbReference type="InterPro" id="IPR020449">
    <property type="entry name" value="Tscrpt_reg_AraC-type_HTH"/>
</dbReference>
<dbReference type="InterPro" id="IPR018062">
    <property type="entry name" value="HTH_AraC-typ_CS"/>
</dbReference>
<evidence type="ECO:0000259" key="4">
    <source>
        <dbReference type="PROSITE" id="PS01124"/>
    </source>
</evidence>
<dbReference type="PRINTS" id="PR00032">
    <property type="entry name" value="HTHARAC"/>
</dbReference>
<organism evidence="5 6">
    <name type="scientific">Alkalicoccus daliensis</name>
    <dbReference type="NCBI Taxonomy" id="745820"/>
    <lineage>
        <taxon>Bacteria</taxon>
        <taxon>Bacillati</taxon>
        <taxon>Bacillota</taxon>
        <taxon>Bacilli</taxon>
        <taxon>Bacillales</taxon>
        <taxon>Bacillaceae</taxon>
        <taxon>Alkalicoccus</taxon>
    </lineage>
</organism>
<accession>A0A1H0F7L6</accession>
<dbReference type="Gene3D" id="2.60.120.280">
    <property type="entry name" value="Regulatory protein AraC"/>
    <property type="match status" value="1"/>
</dbReference>
<evidence type="ECO:0000256" key="1">
    <source>
        <dbReference type="ARBA" id="ARBA00023015"/>
    </source>
</evidence>
<dbReference type="GO" id="GO:0003700">
    <property type="term" value="F:DNA-binding transcription factor activity"/>
    <property type="evidence" value="ECO:0007669"/>
    <property type="project" value="InterPro"/>
</dbReference>
<dbReference type="STRING" id="745820.SAMN04488053_104222"/>
<dbReference type="PROSITE" id="PS00041">
    <property type="entry name" value="HTH_ARAC_FAMILY_1"/>
    <property type="match status" value="1"/>
</dbReference>
<dbReference type="SUPFAM" id="SSF51215">
    <property type="entry name" value="Regulatory protein AraC"/>
    <property type="match status" value="1"/>
</dbReference>
<dbReference type="RefSeq" id="WP_090842650.1">
    <property type="nucleotide sequence ID" value="NZ_FNIL01000004.1"/>
</dbReference>
<dbReference type="SUPFAM" id="SSF46689">
    <property type="entry name" value="Homeodomain-like"/>
    <property type="match status" value="2"/>
</dbReference>
<dbReference type="AlphaFoldDB" id="A0A1H0F7L6"/>
<evidence type="ECO:0000256" key="2">
    <source>
        <dbReference type="ARBA" id="ARBA00023125"/>
    </source>
</evidence>
<dbReference type="InterPro" id="IPR037923">
    <property type="entry name" value="HTH-like"/>
</dbReference>
<keyword evidence="3" id="KW-0804">Transcription</keyword>
<dbReference type="GO" id="GO:0043565">
    <property type="term" value="F:sequence-specific DNA binding"/>
    <property type="evidence" value="ECO:0007669"/>
    <property type="project" value="InterPro"/>
</dbReference>
<gene>
    <name evidence="5" type="ORF">SAMN04488053_104222</name>
</gene>
<dbReference type="InterPro" id="IPR009057">
    <property type="entry name" value="Homeodomain-like_sf"/>
</dbReference>
<dbReference type="OrthoDB" id="2237754at2"/>
<keyword evidence="1" id="KW-0805">Transcription regulation</keyword>
<dbReference type="Pfam" id="PF02311">
    <property type="entry name" value="AraC_binding"/>
    <property type="match status" value="1"/>
</dbReference>
<dbReference type="PROSITE" id="PS01124">
    <property type="entry name" value="HTH_ARAC_FAMILY_2"/>
    <property type="match status" value="1"/>
</dbReference>
<protein>
    <submittedName>
        <fullName evidence="5">AraC-type DNA-binding protein</fullName>
    </submittedName>
</protein>
<proteinExistence type="predicted"/>
<feature type="domain" description="HTH araC/xylS-type" evidence="4">
    <location>
        <begin position="186"/>
        <end position="284"/>
    </location>
</feature>
<sequence>MSLNQKEDLPYEKIGFRSEENLETAVDLLSIGMEKTNSAAYSWNGMKREKNRNVVFQYTLSGEGAIDAGGKTHRLEQGKAFLLEIPGEHIYYLPETSKEWEFFYITLQGDVAVDCWSNITRRYGHVVQVDSEAALIDKFFEIYQQAIDQDLFDAYFSSSQAYAFLMEMYRHFKQSQTPEYFPANITDAISFMNKNYALPISMEEVAEAAGMSKYYFIKRFKEATDMTPGYYIRKKRIEKSLELLVRTELTMKDIAESVGYANDNYFSKVFRKTVGMAPGEFRKNKDRLPFDRIVIR</sequence>
<keyword evidence="6" id="KW-1185">Reference proteome</keyword>
<keyword evidence="2 5" id="KW-0238">DNA-binding</keyword>
<evidence type="ECO:0000313" key="5">
    <source>
        <dbReference type="EMBL" id="SDN90613.1"/>
    </source>
</evidence>
<dbReference type="Pfam" id="PF12833">
    <property type="entry name" value="HTH_18"/>
    <property type="match status" value="1"/>
</dbReference>
<name>A0A1H0F7L6_9BACI</name>
<dbReference type="Proteomes" id="UP000198778">
    <property type="component" value="Unassembled WGS sequence"/>
</dbReference>
<dbReference type="PANTHER" id="PTHR43280:SF28">
    <property type="entry name" value="HTH-TYPE TRANSCRIPTIONAL ACTIVATOR RHAS"/>
    <property type="match status" value="1"/>
</dbReference>
<evidence type="ECO:0000313" key="6">
    <source>
        <dbReference type="Proteomes" id="UP000198778"/>
    </source>
</evidence>
<dbReference type="EMBL" id="FNIL01000004">
    <property type="protein sequence ID" value="SDN90613.1"/>
    <property type="molecule type" value="Genomic_DNA"/>
</dbReference>
<dbReference type="PANTHER" id="PTHR43280">
    <property type="entry name" value="ARAC-FAMILY TRANSCRIPTIONAL REGULATOR"/>
    <property type="match status" value="1"/>
</dbReference>
<dbReference type="SMART" id="SM00342">
    <property type="entry name" value="HTH_ARAC"/>
    <property type="match status" value="1"/>
</dbReference>
<dbReference type="InterPro" id="IPR018060">
    <property type="entry name" value="HTH_AraC"/>
</dbReference>
<dbReference type="Gene3D" id="1.10.10.60">
    <property type="entry name" value="Homeodomain-like"/>
    <property type="match status" value="2"/>
</dbReference>
<evidence type="ECO:0000256" key="3">
    <source>
        <dbReference type="ARBA" id="ARBA00023163"/>
    </source>
</evidence>
<dbReference type="InterPro" id="IPR003313">
    <property type="entry name" value="AraC-bd"/>
</dbReference>
<reference evidence="6" key="1">
    <citation type="submission" date="2016-10" db="EMBL/GenBank/DDBJ databases">
        <authorList>
            <person name="Varghese N."/>
            <person name="Submissions S."/>
        </authorList>
    </citation>
    <scope>NUCLEOTIDE SEQUENCE [LARGE SCALE GENOMIC DNA]</scope>
    <source>
        <strain evidence="6">CGMCC 1.10369</strain>
    </source>
</reference>